<dbReference type="SUPFAM" id="SSF51206">
    <property type="entry name" value="cAMP-binding domain-like"/>
    <property type="match status" value="1"/>
</dbReference>
<dbReference type="Proteomes" id="UP000184310">
    <property type="component" value="Unassembled WGS sequence"/>
</dbReference>
<dbReference type="GO" id="GO:0003700">
    <property type="term" value="F:DNA-binding transcription factor activity"/>
    <property type="evidence" value="ECO:0007669"/>
    <property type="project" value="TreeGrafter"/>
</dbReference>
<dbReference type="InterPro" id="IPR018490">
    <property type="entry name" value="cNMP-bd_dom_sf"/>
</dbReference>
<evidence type="ECO:0000256" key="2">
    <source>
        <dbReference type="ARBA" id="ARBA00023125"/>
    </source>
</evidence>
<dbReference type="PANTHER" id="PTHR24567:SF74">
    <property type="entry name" value="HTH-TYPE TRANSCRIPTIONAL REGULATOR ARCR"/>
    <property type="match status" value="1"/>
</dbReference>
<evidence type="ECO:0000256" key="1">
    <source>
        <dbReference type="ARBA" id="ARBA00023015"/>
    </source>
</evidence>
<evidence type="ECO:0000313" key="5">
    <source>
        <dbReference type="EMBL" id="SHJ14844.1"/>
    </source>
</evidence>
<gene>
    <name evidence="5" type="ORF">SAMN02745163_01424</name>
</gene>
<evidence type="ECO:0000256" key="3">
    <source>
        <dbReference type="ARBA" id="ARBA00023163"/>
    </source>
</evidence>
<dbReference type="GO" id="GO:0005829">
    <property type="term" value="C:cytosol"/>
    <property type="evidence" value="ECO:0007669"/>
    <property type="project" value="TreeGrafter"/>
</dbReference>
<dbReference type="InterPro" id="IPR012318">
    <property type="entry name" value="HTH_CRP"/>
</dbReference>
<dbReference type="SMART" id="SM00419">
    <property type="entry name" value="HTH_CRP"/>
    <property type="match status" value="1"/>
</dbReference>
<dbReference type="InterPro" id="IPR014710">
    <property type="entry name" value="RmlC-like_jellyroll"/>
</dbReference>
<dbReference type="EMBL" id="FQZB01000006">
    <property type="protein sequence ID" value="SHJ14844.1"/>
    <property type="molecule type" value="Genomic_DNA"/>
</dbReference>
<protein>
    <submittedName>
        <fullName evidence="5">cAMP-binding domain of CRP or a regulatory subunit of cAMP-dependent protein kinases</fullName>
    </submittedName>
</protein>
<dbReference type="InterPro" id="IPR036390">
    <property type="entry name" value="WH_DNA-bd_sf"/>
</dbReference>
<dbReference type="SUPFAM" id="SSF46785">
    <property type="entry name" value="Winged helix' DNA-binding domain"/>
    <property type="match status" value="1"/>
</dbReference>
<evidence type="ECO:0000259" key="4">
    <source>
        <dbReference type="PROSITE" id="PS51063"/>
    </source>
</evidence>
<dbReference type="STRING" id="1121302.SAMN02745163_01424"/>
<name>A0A1M6GY56_9CLOT</name>
<dbReference type="PANTHER" id="PTHR24567">
    <property type="entry name" value="CRP FAMILY TRANSCRIPTIONAL REGULATORY PROTEIN"/>
    <property type="match status" value="1"/>
</dbReference>
<dbReference type="InterPro" id="IPR000595">
    <property type="entry name" value="cNMP-bd_dom"/>
</dbReference>
<accession>A0A1M6GY56</accession>
<sequence length="227" mass="26514">MYQQFFNCERQEMMRDYFLNTLSKLGQVKEYKRNEIIDINYEKYLGIVVSGMVSQSIISLKGHEKFLYYIRSGEILNEMIHFCGGVDSIISKAKESVEISIISKEVLERELSLEPEIYRYFMHSMTRKFRIVMLQLTNSVFNDSRGQISDALLRLASMTEPNSEGVIILKYIYTHEELANNIGCSRITVTRCLNEFLKEGIIEYRNKKIAINKPDVLKSYVDLVIKE</sequence>
<dbReference type="OrthoDB" id="8254501at2"/>
<keyword evidence="6" id="KW-1185">Reference proteome</keyword>
<keyword evidence="5" id="KW-0418">Kinase</keyword>
<keyword evidence="3" id="KW-0804">Transcription</keyword>
<dbReference type="Gene3D" id="1.10.10.10">
    <property type="entry name" value="Winged helix-like DNA-binding domain superfamily/Winged helix DNA-binding domain"/>
    <property type="match status" value="1"/>
</dbReference>
<feature type="domain" description="HTH crp-type" evidence="4">
    <location>
        <begin position="142"/>
        <end position="215"/>
    </location>
</feature>
<dbReference type="AlphaFoldDB" id="A0A1M6GY56"/>
<dbReference type="CDD" id="cd00038">
    <property type="entry name" value="CAP_ED"/>
    <property type="match status" value="1"/>
</dbReference>
<dbReference type="Gene3D" id="2.60.120.10">
    <property type="entry name" value="Jelly Rolls"/>
    <property type="match status" value="1"/>
</dbReference>
<dbReference type="Pfam" id="PF13545">
    <property type="entry name" value="HTH_Crp_2"/>
    <property type="match status" value="1"/>
</dbReference>
<dbReference type="RefSeq" id="WP_072985983.1">
    <property type="nucleotide sequence ID" value="NZ_FQZB01000006.1"/>
</dbReference>
<proteinExistence type="predicted"/>
<keyword evidence="1" id="KW-0805">Transcription regulation</keyword>
<dbReference type="PROSITE" id="PS51063">
    <property type="entry name" value="HTH_CRP_2"/>
    <property type="match status" value="1"/>
</dbReference>
<dbReference type="InterPro" id="IPR036388">
    <property type="entry name" value="WH-like_DNA-bd_sf"/>
</dbReference>
<dbReference type="InterPro" id="IPR050397">
    <property type="entry name" value="Env_Response_Regulators"/>
</dbReference>
<evidence type="ECO:0000313" key="6">
    <source>
        <dbReference type="Proteomes" id="UP000184310"/>
    </source>
</evidence>
<organism evidence="5 6">
    <name type="scientific">Clostridium cavendishii DSM 21758</name>
    <dbReference type="NCBI Taxonomy" id="1121302"/>
    <lineage>
        <taxon>Bacteria</taxon>
        <taxon>Bacillati</taxon>
        <taxon>Bacillota</taxon>
        <taxon>Clostridia</taxon>
        <taxon>Eubacteriales</taxon>
        <taxon>Clostridiaceae</taxon>
        <taxon>Clostridium</taxon>
    </lineage>
</organism>
<keyword evidence="5" id="KW-0808">Transferase</keyword>
<dbReference type="GO" id="GO:0016301">
    <property type="term" value="F:kinase activity"/>
    <property type="evidence" value="ECO:0007669"/>
    <property type="project" value="UniProtKB-KW"/>
</dbReference>
<keyword evidence="2" id="KW-0238">DNA-binding</keyword>
<reference evidence="5 6" key="1">
    <citation type="submission" date="2016-11" db="EMBL/GenBank/DDBJ databases">
        <authorList>
            <person name="Jaros S."/>
            <person name="Januszkiewicz K."/>
            <person name="Wedrychowicz H."/>
        </authorList>
    </citation>
    <scope>NUCLEOTIDE SEQUENCE [LARGE SCALE GENOMIC DNA]</scope>
    <source>
        <strain evidence="5 6">DSM 21758</strain>
    </source>
</reference>
<dbReference type="GO" id="GO:0003677">
    <property type="term" value="F:DNA binding"/>
    <property type="evidence" value="ECO:0007669"/>
    <property type="project" value="UniProtKB-KW"/>
</dbReference>